<evidence type="ECO:0008006" key="4">
    <source>
        <dbReference type="Google" id="ProtNLM"/>
    </source>
</evidence>
<dbReference type="AlphaFoldDB" id="R7V3I5"/>
<dbReference type="EMBL" id="KB297182">
    <property type="protein sequence ID" value="ELU10901.1"/>
    <property type="molecule type" value="Genomic_DNA"/>
</dbReference>
<gene>
    <name evidence="1" type="ORF">CAPTEDRAFT_199400</name>
</gene>
<protein>
    <recommendedName>
        <fullName evidence="4">Reverse transcriptase domain-containing protein</fullName>
    </recommendedName>
</protein>
<evidence type="ECO:0000313" key="3">
    <source>
        <dbReference type="Proteomes" id="UP000014760"/>
    </source>
</evidence>
<reference evidence="2" key="3">
    <citation type="submission" date="2015-06" db="UniProtKB">
        <authorList>
            <consortium name="EnsemblMetazoa"/>
        </authorList>
    </citation>
    <scope>IDENTIFICATION</scope>
</reference>
<reference evidence="1 3" key="2">
    <citation type="journal article" date="2013" name="Nature">
        <title>Insights into bilaterian evolution from three spiralian genomes.</title>
        <authorList>
            <person name="Simakov O."/>
            <person name="Marletaz F."/>
            <person name="Cho S.J."/>
            <person name="Edsinger-Gonzales E."/>
            <person name="Havlak P."/>
            <person name="Hellsten U."/>
            <person name="Kuo D.H."/>
            <person name="Larsson T."/>
            <person name="Lv J."/>
            <person name="Arendt D."/>
            <person name="Savage R."/>
            <person name="Osoegawa K."/>
            <person name="de Jong P."/>
            <person name="Grimwood J."/>
            <person name="Chapman J.A."/>
            <person name="Shapiro H."/>
            <person name="Aerts A."/>
            <person name="Otillar R.P."/>
            <person name="Terry A.Y."/>
            <person name="Boore J.L."/>
            <person name="Grigoriev I.V."/>
            <person name="Lindberg D.R."/>
            <person name="Seaver E.C."/>
            <person name="Weisblat D.A."/>
            <person name="Putnam N.H."/>
            <person name="Rokhsar D.S."/>
        </authorList>
    </citation>
    <scope>NUCLEOTIDE SEQUENCE</scope>
    <source>
        <strain evidence="1 3">I ESC-2004</strain>
    </source>
</reference>
<evidence type="ECO:0000313" key="1">
    <source>
        <dbReference type="EMBL" id="ELU10901.1"/>
    </source>
</evidence>
<name>R7V3I5_CAPTE</name>
<accession>R7V3I5</accession>
<reference evidence="3" key="1">
    <citation type="submission" date="2012-12" db="EMBL/GenBank/DDBJ databases">
        <authorList>
            <person name="Hellsten U."/>
            <person name="Grimwood J."/>
            <person name="Chapman J.A."/>
            <person name="Shapiro H."/>
            <person name="Aerts A."/>
            <person name="Otillar R.P."/>
            <person name="Terry A.Y."/>
            <person name="Boore J.L."/>
            <person name="Simakov O."/>
            <person name="Marletaz F."/>
            <person name="Cho S.-J."/>
            <person name="Edsinger-Gonzales E."/>
            <person name="Havlak P."/>
            <person name="Kuo D.-H."/>
            <person name="Larsson T."/>
            <person name="Lv J."/>
            <person name="Arendt D."/>
            <person name="Savage R."/>
            <person name="Osoegawa K."/>
            <person name="de Jong P."/>
            <person name="Lindberg D.R."/>
            <person name="Seaver E.C."/>
            <person name="Weisblat D.A."/>
            <person name="Putnam N.H."/>
            <person name="Grigoriev I.V."/>
            <person name="Rokhsar D.S."/>
        </authorList>
    </citation>
    <scope>NUCLEOTIDE SEQUENCE</scope>
    <source>
        <strain evidence="3">I ESC-2004</strain>
    </source>
</reference>
<dbReference type="OrthoDB" id="10070415at2759"/>
<organism evidence="1">
    <name type="scientific">Capitella teleta</name>
    <name type="common">Polychaete worm</name>
    <dbReference type="NCBI Taxonomy" id="283909"/>
    <lineage>
        <taxon>Eukaryota</taxon>
        <taxon>Metazoa</taxon>
        <taxon>Spiralia</taxon>
        <taxon>Lophotrochozoa</taxon>
        <taxon>Annelida</taxon>
        <taxon>Polychaeta</taxon>
        <taxon>Sedentaria</taxon>
        <taxon>Scolecida</taxon>
        <taxon>Capitellidae</taxon>
        <taxon>Capitella</taxon>
    </lineage>
</organism>
<dbReference type="STRING" id="283909.R7V3I5"/>
<dbReference type="EnsemblMetazoa" id="CapteT199400">
    <property type="protein sequence ID" value="CapteP199400"/>
    <property type="gene ID" value="CapteG199400"/>
</dbReference>
<dbReference type="HOGENOM" id="CLU_1469564_0_0_1"/>
<sequence>MGQRRKLKQTASTEDYRKLCHQIQKECRKAKEYFYENKDGILLHDERDICRRWEEYIGEDLYKDNRGPCPIIHHAGEAYPCISQFEIEETLRRLSKGISPGVDNIPCEPLQLLGERGKEIITRLVSTIYHTREFPKDCLVSIFIPLPKESHHMKEYSALLESCRNSMNISWKNQKYQNKNQSEM</sequence>
<evidence type="ECO:0000313" key="2">
    <source>
        <dbReference type="EnsemblMetazoa" id="CapteP199400"/>
    </source>
</evidence>
<dbReference type="OMA" id="INRECEG"/>
<keyword evidence="3" id="KW-1185">Reference proteome</keyword>
<dbReference type="EMBL" id="AMQN01005952">
    <property type="status" value="NOT_ANNOTATED_CDS"/>
    <property type="molecule type" value="Genomic_DNA"/>
</dbReference>
<dbReference type="Proteomes" id="UP000014760">
    <property type="component" value="Unassembled WGS sequence"/>
</dbReference>
<proteinExistence type="predicted"/>